<protein>
    <recommendedName>
        <fullName evidence="3">DNA recombination protein RmuC homolog</fullName>
    </recommendedName>
</protein>
<keyword evidence="9" id="KW-1185">Reference proteome</keyword>
<name>A0A7S8HCV6_9HYPH</name>
<evidence type="ECO:0000256" key="1">
    <source>
        <dbReference type="ARBA" id="ARBA00003416"/>
    </source>
</evidence>
<dbReference type="InterPro" id="IPR003798">
    <property type="entry name" value="DNA_recombination_RmuC"/>
</dbReference>
<sequence length="390" mass="42659">MILDQPAFGLGAHTVSLGEALVGLAAIVLALLAAMAVGLWRASAARKEAARRSGELEYRLAEMAGQLRSFAEATAERDSHLAHRLDARLDQVSSRLGQNLTDTTQRTADSLSKLHERLAVIDTAQKNITELTTQMVGLQDVLSNKQARGAFGQARMEAIVRDGLPAGAYTFQATLSNNTRPDCVVDLPESGLKLVIDAKFPLEAFNALKAARDEGETRQAAQRLRRDVSVHIRDIAQKYLIAGETHDTAILFVPSESLYADLYETFEDLIQRAHRARVILASPNILMLVVQTLQAVFKDARMREQAGLIKSEVAAILADVERLNDRVTDLRKHFGQASQDIDRIAVSSDKIAKRGLRIEQMELKDASAPQDGDDGHEGGRSESPRLVAGR</sequence>
<dbReference type="PANTHER" id="PTHR30563">
    <property type="entry name" value="DNA RECOMBINATION PROTEIN RMUC"/>
    <property type="match status" value="1"/>
</dbReference>
<evidence type="ECO:0000256" key="4">
    <source>
        <dbReference type="ARBA" id="ARBA00023054"/>
    </source>
</evidence>
<dbReference type="RefSeq" id="WP_213161207.1">
    <property type="nucleotide sequence ID" value="NZ_CP058214.1"/>
</dbReference>
<evidence type="ECO:0000256" key="7">
    <source>
        <dbReference type="SAM" id="Phobius"/>
    </source>
</evidence>
<evidence type="ECO:0000313" key="8">
    <source>
        <dbReference type="EMBL" id="QPC43844.1"/>
    </source>
</evidence>
<keyword evidence="4" id="KW-0175">Coiled coil</keyword>
<dbReference type="AlphaFoldDB" id="A0A7S8HCV6"/>
<keyword evidence="7" id="KW-0472">Membrane</keyword>
<accession>A0A7S8HCV6</accession>
<dbReference type="KEGG" id="kmn:HW532_14790"/>
<evidence type="ECO:0000256" key="2">
    <source>
        <dbReference type="ARBA" id="ARBA00009840"/>
    </source>
</evidence>
<evidence type="ECO:0000256" key="5">
    <source>
        <dbReference type="ARBA" id="ARBA00023172"/>
    </source>
</evidence>
<keyword evidence="7" id="KW-0812">Transmembrane</keyword>
<keyword evidence="7" id="KW-1133">Transmembrane helix</keyword>
<feature type="transmembrane region" description="Helical" evidence="7">
    <location>
        <begin position="20"/>
        <end position="42"/>
    </location>
</feature>
<feature type="region of interest" description="Disordered" evidence="6">
    <location>
        <begin position="361"/>
        <end position="390"/>
    </location>
</feature>
<gene>
    <name evidence="8" type="primary">rmuC</name>
    <name evidence="8" type="ORF">HW532_14790</name>
</gene>
<organism evidence="8 9">
    <name type="scientific">Kaustia mangrovi</name>
    <dbReference type="NCBI Taxonomy" id="2593653"/>
    <lineage>
        <taxon>Bacteria</taxon>
        <taxon>Pseudomonadati</taxon>
        <taxon>Pseudomonadota</taxon>
        <taxon>Alphaproteobacteria</taxon>
        <taxon>Hyphomicrobiales</taxon>
        <taxon>Parvibaculaceae</taxon>
        <taxon>Kaustia</taxon>
    </lineage>
</organism>
<evidence type="ECO:0000313" key="9">
    <source>
        <dbReference type="Proteomes" id="UP000593594"/>
    </source>
</evidence>
<evidence type="ECO:0000256" key="3">
    <source>
        <dbReference type="ARBA" id="ARBA00021840"/>
    </source>
</evidence>
<dbReference type="PANTHER" id="PTHR30563:SF0">
    <property type="entry name" value="DNA RECOMBINATION PROTEIN RMUC"/>
    <property type="match status" value="1"/>
</dbReference>
<evidence type="ECO:0000256" key="6">
    <source>
        <dbReference type="SAM" id="MobiDB-lite"/>
    </source>
</evidence>
<comment type="function">
    <text evidence="1">Involved in DNA recombination.</text>
</comment>
<comment type="similarity">
    <text evidence="2">Belongs to the RmuC family.</text>
</comment>
<reference evidence="8 9" key="1">
    <citation type="submission" date="2020-06" db="EMBL/GenBank/DDBJ databases">
        <title>Genome sequence of 2 isolates from Red Sea Mangroves.</title>
        <authorList>
            <person name="Sefrji F."/>
            <person name="Michoud G."/>
            <person name="Merlino G."/>
            <person name="Daffonchio D."/>
        </authorList>
    </citation>
    <scope>NUCLEOTIDE SEQUENCE [LARGE SCALE GENOMIC DNA]</scope>
    <source>
        <strain evidence="8 9">R1DC25</strain>
    </source>
</reference>
<dbReference type="GO" id="GO:0006310">
    <property type="term" value="P:DNA recombination"/>
    <property type="evidence" value="ECO:0007669"/>
    <property type="project" value="UniProtKB-KW"/>
</dbReference>
<dbReference type="Pfam" id="PF02646">
    <property type="entry name" value="RmuC"/>
    <property type="match status" value="1"/>
</dbReference>
<proteinExistence type="inferred from homology"/>
<feature type="compositionally biased region" description="Basic and acidic residues" evidence="6">
    <location>
        <begin position="373"/>
        <end position="383"/>
    </location>
</feature>
<dbReference type="Proteomes" id="UP000593594">
    <property type="component" value="Chromosome"/>
</dbReference>
<dbReference type="EMBL" id="CP058214">
    <property type="protein sequence ID" value="QPC43844.1"/>
    <property type="molecule type" value="Genomic_DNA"/>
</dbReference>
<keyword evidence="5" id="KW-0233">DNA recombination</keyword>